<dbReference type="Proteomes" id="UP000012073">
    <property type="component" value="Unassembled WGS sequence"/>
</dbReference>
<name>R7QUB2_CHOCR</name>
<evidence type="ECO:0000313" key="1">
    <source>
        <dbReference type="EMBL" id="CDF40940.1"/>
    </source>
</evidence>
<organism evidence="1 2">
    <name type="scientific">Chondrus crispus</name>
    <name type="common">Carrageen Irish moss</name>
    <name type="synonym">Polymorpha crispa</name>
    <dbReference type="NCBI Taxonomy" id="2769"/>
    <lineage>
        <taxon>Eukaryota</taxon>
        <taxon>Rhodophyta</taxon>
        <taxon>Florideophyceae</taxon>
        <taxon>Rhodymeniophycidae</taxon>
        <taxon>Gigartinales</taxon>
        <taxon>Gigartinaceae</taxon>
        <taxon>Chondrus</taxon>
    </lineage>
</organism>
<protein>
    <submittedName>
        <fullName evidence="1">Uncharacterized protein</fullName>
    </submittedName>
</protein>
<gene>
    <name evidence="1" type="ORF">CHC_T00007538001</name>
</gene>
<keyword evidence="2" id="KW-1185">Reference proteome</keyword>
<evidence type="ECO:0000313" key="2">
    <source>
        <dbReference type="Proteomes" id="UP000012073"/>
    </source>
</evidence>
<dbReference type="KEGG" id="ccp:CHC_T00007538001"/>
<sequence>MQHAPWVRGHAMRTEELGAAVSVIAWAQAAMTLMLECRRDLLPPPLQYTSLDRPGSLR</sequence>
<dbReference type="GeneID" id="17318945"/>
<dbReference type="Gramene" id="CDF40940">
    <property type="protein sequence ID" value="CDF40940"/>
    <property type="gene ID" value="CHC_T00007538001"/>
</dbReference>
<reference evidence="2" key="1">
    <citation type="journal article" date="2013" name="Proc. Natl. Acad. Sci. U.S.A.">
        <title>Genome structure and metabolic features in the red seaweed Chondrus crispus shed light on evolution of the Archaeplastida.</title>
        <authorList>
            <person name="Collen J."/>
            <person name="Porcel B."/>
            <person name="Carre W."/>
            <person name="Ball S.G."/>
            <person name="Chaparro C."/>
            <person name="Tonon T."/>
            <person name="Barbeyron T."/>
            <person name="Michel G."/>
            <person name="Noel B."/>
            <person name="Valentin K."/>
            <person name="Elias M."/>
            <person name="Artiguenave F."/>
            <person name="Arun A."/>
            <person name="Aury J.M."/>
            <person name="Barbosa-Neto J.F."/>
            <person name="Bothwell J.H."/>
            <person name="Bouget F.Y."/>
            <person name="Brillet L."/>
            <person name="Cabello-Hurtado F."/>
            <person name="Capella-Gutierrez S."/>
            <person name="Charrier B."/>
            <person name="Cladiere L."/>
            <person name="Cock J.M."/>
            <person name="Coelho S.M."/>
            <person name="Colleoni C."/>
            <person name="Czjzek M."/>
            <person name="Da Silva C."/>
            <person name="Delage L."/>
            <person name="Denoeud F."/>
            <person name="Deschamps P."/>
            <person name="Dittami S.M."/>
            <person name="Gabaldon T."/>
            <person name="Gachon C.M."/>
            <person name="Groisillier A."/>
            <person name="Herve C."/>
            <person name="Jabbari K."/>
            <person name="Katinka M."/>
            <person name="Kloareg B."/>
            <person name="Kowalczyk N."/>
            <person name="Labadie K."/>
            <person name="Leblanc C."/>
            <person name="Lopez P.J."/>
            <person name="McLachlan D.H."/>
            <person name="Meslet-Cladiere L."/>
            <person name="Moustafa A."/>
            <person name="Nehr Z."/>
            <person name="Nyvall Collen P."/>
            <person name="Panaud O."/>
            <person name="Partensky F."/>
            <person name="Poulain J."/>
            <person name="Rensing S.A."/>
            <person name="Rousvoal S."/>
            <person name="Samson G."/>
            <person name="Symeonidi A."/>
            <person name="Weissenbach J."/>
            <person name="Zambounis A."/>
            <person name="Wincker P."/>
            <person name="Boyen C."/>
        </authorList>
    </citation>
    <scope>NUCLEOTIDE SEQUENCE [LARGE SCALE GENOMIC DNA]</scope>
    <source>
        <strain evidence="2">cv. Stackhouse</strain>
    </source>
</reference>
<dbReference type="EMBL" id="HG002276">
    <property type="protein sequence ID" value="CDF40940.1"/>
    <property type="molecule type" value="Genomic_DNA"/>
</dbReference>
<accession>R7QUB2</accession>
<dbReference type="AlphaFoldDB" id="R7QUB2"/>
<proteinExistence type="predicted"/>
<dbReference type="RefSeq" id="XP_005711234.1">
    <property type="nucleotide sequence ID" value="XM_005711177.1"/>
</dbReference>